<protein>
    <recommendedName>
        <fullName evidence="10">3-ketoacyl-CoA synthase</fullName>
        <ecNumber evidence="10">2.3.1.-</ecNumber>
    </recommendedName>
</protein>
<evidence type="ECO:0000256" key="6">
    <source>
        <dbReference type="ARBA" id="ARBA00022989"/>
    </source>
</evidence>
<dbReference type="Proteomes" id="UP000230069">
    <property type="component" value="Unassembled WGS sequence"/>
</dbReference>
<evidence type="ECO:0000256" key="3">
    <source>
        <dbReference type="ARBA" id="ARBA00005531"/>
    </source>
</evidence>
<dbReference type="InterPro" id="IPR016039">
    <property type="entry name" value="Thiolase-like"/>
</dbReference>
<reference evidence="14 15" key="1">
    <citation type="submission" date="2017-09" db="EMBL/GenBank/DDBJ databases">
        <title>WGS assembly of Aquilegia coerulea Goldsmith.</title>
        <authorList>
            <person name="Hodges S."/>
            <person name="Kramer E."/>
            <person name="Nordborg M."/>
            <person name="Tomkins J."/>
            <person name="Borevitz J."/>
            <person name="Derieg N."/>
            <person name="Yan J."/>
            <person name="Mihaltcheva S."/>
            <person name="Hayes R.D."/>
            <person name="Rokhsar D."/>
        </authorList>
    </citation>
    <scope>NUCLEOTIDE SEQUENCE [LARGE SCALE GENOMIC DNA]</scope>
    <source>
        <strain evidence="15">cv. Goldsmith</strain>
    </source>
</reference>
<feature type="domain" description="FAE" evidence="12">
    <location>
        <begin position="54"/>
        <end position="341"/>
    </location>
</feature>
<dbReference type="CDD" id="cd00831">
    <property type="entry name" value="CHS_like"/>
    <property type="match status" value="1"/>
</dbReference>
<evidence type="ECO:0000256" key="4">
    <source>
        <dbReference type="ARBA" id="ARBA00022679"/>
    </source>
</evidence>
<dbReference type="InterPro" id="IPR012392">
    <property type="entry name" value="3-ktacl-CoA_syn"/>
</dbReference>
<keyword evidence="7 11" id="KW-0472">Membrane</keyword>
<feature type="domain" description="Beta-ketoacyl-[acyl-carrier-protein] synthase III C-terminal" evidence="13">
    <location>
        <begin position="357"/>
        <end position="438"/>
    </location>
</feature>
<keyword evidence="4 10" id="KW-0808">Transferase</keyword>
<feature type="transmembrane region" description="Helical" evidence="11">
    <location>
        <begin position="26"/>
        <end position="48"/>
    </location>
</feature>
<sequence>MNFTSSTTHFLSTTSTFALSKLSNSFSFNFINIFFCSLFFISLAKLFLITKSESTRKRNIFLIDFSCYKPDDALKCSYKIFIDRSSLLNVFTEESIEFQKTILEKSGLGQSTYFPRAMWGLPPNPCMAEGRNELETVIFGAIDELLEKTGINPTEIGILVTNSSLFNPAPSICSMIINRYKMSGSVLCYNLGGMGCSAGVISADLAKHLLQVHPYTYALVVSTENITLNWYWGNKRSMLVPNCLFRMGAGAILLSNRPSDKNRAKYQLLHTIRTHKANEDRGYKCAFQEEDDDGKVGVTLSKDLASVAGDALRINLTTLAPLVLPLSEQLYFFANLMGRKVLKMNIKQYTPDFKKAFDHFCVHAGGKGVLNKVQNSLDLSEKHIEASRMTLFRFGNTSSSSLWYELAYLEAKGKIKKGDKVCQIGFGSGFKCNSAVWQALKTVDPLQEKNPWMGELDL</sequence>
<dbReference type="InParanoid" id="A0A2G5EQP7"/>
<dbReference type="GO" id="GO:0016020">
    <property type="term" value="C:membrane"/>
    <property type="evidence" value="ECO:0007669"/>
    <property type="project" value="UniProtKB-SubCell"/>
</dbReference>
<name>A0A2G5EQP7_AQUCA</name>
<proteinExistence type="inferred from homology"/>
<evidence type="ECO:0000313" key="14">
    <source>
        <dbReference type="EMBL" id="PIA57967.1"/>
    </source>
</evidence>
<organism evidence="14 15">
    <name type="scientific">Aquilegia coerulea</name>
    <name type="common">Rocky mountain columbine</name>
    <dbReference type="NCBI Taxonomy" id="218851"/>
    <lineage>
        <taxon>Eukaryota</taxon>
        <taxon>Viridiplantae</taxon>
        <taxon>Streptophyta</taxon>
        <taxon>Embryophyta</taxon>
        <taxon>Tracheophyta</taxon>
        <taxon>Spermatophyta</taxon>
        <taxon>Magnoliopsida</taxon>
        <taxon>Ranunculales</taxon>
        <taxon>Ranunculaceae</taxon>
        <taxon>Thalictroideae</taxon>
        <taxon>Aquilegia</taxon>
    </lineage>
</organism>
<dbReference type="STRING" id="218851.A0A2G5EQP7"/>
<accession>A0A2G5EQP7</accession>
<dbReference type="SUPFAM" id="SSF53901">
    <property type="entry name" value="Thiolase-like"/>
    <property type="match status" value="2"/>
</dbReference>
<evidence type="ECO:0000259" key="12">
    <source>
        <dbReference type="Pfam" id="PF08392"/>
    </source>
</evidence>
<evidence type="ECO:0000256" key="10">
    <source>
        <dbReference type="PIRNR" id="PIRNR036417"/>
    </source>
</evidence>
<keyword evidence="8 10" id="KW-0012">Acyltransferase</keyword>
<evidence type="ECO:0000256" key="8">
    <source>
        <dbReference type="ARBA" id="ARBA00023315"/>
    </source>
</evidence>
<dbReference type="EC" id="2.3.1.-" evidence="10"/>
<dbReference type="EMBL" id="KZ305022">
    <property type="protein sequence ID" value="PIA57967.1"/>
    <property type="molecule type" value="Genomic_DNA"/>
</dbReference>
<dbReference type="InterPro" id="IPR013601">
    <property type="entry name" value="FAE1_typ3_polyketide_synth"/>
</dbReference>
<dbReference type="PIRSF" id="PIRSF036417">
    <property type="entry name" value="3-ktacl-CoA_syn"/>
    <property type="match status" value="1"/>
</dbReference>
<dbReference type="InterPro" id="IPR013747">
    <property type="entry name" value="ACP_syn_III_C"/>
</dbReference>
<dbReference type="FunFam" id="3.40.47.10:FF:000028">
    <property type="entry name" value="3-ketoacyl-CoA synthase"/>
    <property type="match status" value="1"/>
</dbReference>
<evidence type="ECO:0000256" key="11">
    <source>
        <dbReference type="SAM" id="Phobius"/>
    </source>
</evidence>
<evidence type="ECO:0000256" key="7">
    <source>
        <dbReference type="ARBA" id="ARBA00023136"/>
    </source>
</evidence>
<evidence type="ECO:0000259" key="13">
    <source>
        <dbReference type="Pfam" id="PF08541"/>
    </source>
</evidence>
<dbReference type="AlphaFoldDB" id="A0A2G5EQP7"/>
<dbReference type="Gene3D" id="3.40.47.10">
    <property type="match status" value="1"/>
</dbReference>
<comment type="similarity">
    <text evidence="3 10">Belongs to the thiolase-like superfamily. Chalcone/stilbene synthases family.</text>
</comment>
<dbReference type="Pfam" id="PF08541">
    <property type="entry name" value="ACP_syn_III_C"/>
    <property type="match status" value="1"/>
</dbReference>
<evidence type="ECO:0000256" key="9">
    <source>
        <dbReference type="ARBA" id="ARBA00047375"/>
    </source>
</evidence>
<comment type="pathway">
    <text evidence="2 10">Lipid metabolism; fatty acid biosynthesis.</text>
</comment>
<gene>
    <name evidence="14" type="ORF">AQUCO_00500121v1</name>
</gene>
<evidence type="ECO:0000313" key="15">
    <source>
        <dbReference type="Proteomes" id="UP000230069"/>
    </source>
</evidence>
<dbReference type="PANTHER" id="PTHR31561">
    <property type="entry name" value="3-KETOACYL-COA SYNTHASE"/>
    <property type="match status" value="1"/>
</dbReference>
<dbReference type="OrthoDB" id="1891753at2759"/>
<keyword evidence="6 11" id="KW-1133">Transmembrane helix</keyword>
<comment type="catalytic activity">
    <reaction evidence="9">
        <text>a very-long-chain acyl-CoA + malonyl-CoA + H(+) = a very-long-chain 3-oxoacyl-CoA + CO2 + CoA</text>
        <dbReference type="Rhea" id="RHEA:32727"/>
        <dbReference type="ChEBI" id="CHEBI:15378"/>
        <dbReference type="ChEBI" id="CHEBI:16526"/>
        <dbReference type="ChEBI" id="CHEBI:57287"/>
        <dbReference type="ChEBI" id="CHEBI:57384"/>
        <dbReference type="ChEBI" id="CHEBI:90725"/>
        <dbReference type="ChEBI" id="CHEBI:90736"/>
        <dbReference type="EC" id="2.3.1.199"/>
    </reaction>
</comment>
<dbReference type="Pfam" id="PF08392">
    <property type="entry name" value="FAE1_CUT1_RppA"/>
    <property type="match status" value="1"/>
</dbReference>
<dbReference type="GO" id="GO:0006633">
    <property type="term" value="P:fatty acid biosynthetic process"/>
    <property type="evidence" value="ECO:0007669"/>
    <property type="project" value="UniProtKB-UniPathway"/>
</dbReference>
<keyword evidence="15" id="KW-1185">Reference proteome</keyword>
<evidence type="ECO:0000256" key="5">
    <source>
        <dbReference type="ARBA" id="ARBA00022692"/>
    </source>
</evidence>
<evidence type="ECO:0000256" key="1">
    <source>
        <dbReference type="ARBA" id="ARBA00004370"/>
    </source>
</evidence>
<evidence type="ECO:0000256" key="2">
    <source>
        <dbReference type="ARBA" id="ARBA00005194"/>
    </source>
</evidence>
<keyword evidence="5 11" id="KW-0812">Transmembrane</keyword>
<dbReference type="GO" id="GO:0009922">
    <property type="term" value="F:fatty acid elongase activity"/>
    <property type="evidence" value="ECO:0007669"/>
    <property type="project" value="UniProtKB-EC"/>
</dbReference>
<dbReference type="UniPathway" id="UPA00094"/>
<comment type="subcellular location">
    <subcellularLocation>
        <location evidence="1">Membrane</location>
    </subcellularLocation>
</comment>